<dbReference type="AlphaFoldDB" id="A0A2S0ICF6"/>
<dbReference type="EMBL" id="CP023270">
    <property type="protein sequence ID" value="AVJ29710.1"/>
    <property type="molecule type" value="Genomic_DNA"/>
</dbReference>
<dbReference type="Proteomes" id="UP000239477">
    <property type="component" value="Chromosome"/>
</dbReference>
<dbReference type="InterPro" id="IPR008727">
    <property type="entry name" value="PAAR_motif"/>
</dbReference>
<dbReference type="Pfam" id="PF05488">
    <property type="entry name" value="PAAR_motif"/>
    <property type="match status" value="1"/>
</dbReference>
<accession>A0A2S0ICF6</accession>
<keyword evidence="3" id="KW-1185">Reference proteome</keyword>
<reference evidence="2 3" key="1">
    <citation type="submission" date="2017-09" db="EMBL/GenBank/DDBJ databases">
        <title>Genomic, metabolic, and phenotypic characteristics of bacterial isolates from the natural microbiome of the model nematode Caenorhabditis elegans.</title>
        <authorList>
            <person name="Zimmermann J."/>
            <person name="Obeng N."/>
            <person name="Yang W."/>
            <person name="Obeng O."/>
            <person name="Kissoyan K."/>
            <person name="Pees B."/>
            <person name="Dirksen P."/>
            <person name="Hoppner M."/>
            <person name="Franke A."/>
            <person name="Rosenstiel P."/>
            <person name="Leippe M."/>
            <person name="Dierking K."/>
            <person name="Kaleta C."/>
            <person name="Schulenburg H."/>
        </authorList>
    </citation>
    <scope>NUCLEOTIDE SEQUENCE [LARGE SCALE GENOMIC DNA]</scope>
    <source>
        <strain evidence="2 3">MYb73</strain>
    </source>
</reference>
<dbReference type="OrthoDB" id="9204728at2"/>
<proteinExistence type="predicted"/>
<organism evidence="2 3">
    <name type="scientific">Achromobacter spanius</name>
    <dbReference type="NCBI Taxonomy" id="217203"/>
    <lineage>
        <taxon>Bacteria</taxon>
        <taxon>Pseudomonadati</taxon>
        <taxon>Pseudomonadota</taxon>
        <taxon>Betaproteobacteria</taxon>
        <taxon>Burkholderiales</taxon>
        <taxon>Alcaligenaceae</taxon>
        <taxon>Achromobacter</taxon>
    </lineage>
</organism>
<gene>
    <name evidence="2" type="ORF">CLM73_22880</name>
</gene>
<name>A0A2S0ICF6_9BURK</name>
<evidence type="ECO:0000313" key="3">
    <source>
        <dbReference type="Proteomes" id="UP000239477"/>
    </source>
</evidence>
<dbReference type="Pfam" id="PF15607">
    <property type="entry name" value="Ntox44"/>
    <property type="match status" value="1"/>
</dbReference>
<dbReference type="InterPro" id="IPR028946">
    <property type="entry name" value="Ntox44"/>
</dbReference>
<dbReference type="CDD" id="cd14744">
    <property type="entry name" value="PAAR_CT_2"/>
    <property type="match status" value="1"/>
</dbReference>
<dbReference type="RefSeq" id="WP_105240380.1">
    <property type="nucleotide sequence ID" value="NZ_CP023270.1"/>
</dbReference>
<evidence type="ECO:0000313" key="2">
    <source>
        <dbReference type="EMBL" id="AVJ29710.1"/>
    </source>
</evidence>
<sequence>MMTARPIIRVGDKTTHGGTVLEGFSSYNIDGRAAAGLGHKVDCPKCKGVFPIVEGVPSFAVGDSLVAIEGMKTACGAALIASQGFARVDPGPGEATRSLSNGSGLSTRFSASETRLVQPYANRLRPVSCSHSDTAVPLAEYMVREMKTNPFSIEGRAILAANSADPQARRAEWLQLPWYLRLGASPDFEAAAAGQKAAAYGLWAERVAPGRPWDHKRLLRTKFPGQPHPHWHKYGDFDYFYDIWSNIHYGYVGVALGFGADELINGAGLAQAMDDFVNGRPLKNHPQNGTWPASSDDVPDQISIRLGTDLYLEVKPHSLTLGILLERIVAVPEPWGEGGDIAKEPHTAIGCDE</sequence>
<feature type="domain" description="Bacterial toxin 44" evidence="1">
    <location>
        <begin position="203"/>
        <end position="311"/>
    </location>
</feature>
<protein>
    <recommendedName>
        <fullName evidence="1">Bacterial toxin 44 domain-containing protein</fullName>
    </recommendedName>
</protein>
<evidence type="ECO:0000259" key="1">
    <source>
        <dbReference type="Pfam" id="PF15607"/>
    </source>
</evidence>
<dbReference type="Gene3D" id="2.60.200.60">
    <property type="match status" value="1"/>
</dbReference>